<gene>
    <name evidence="11" type="ORF">PXEA_LOCUS12591</name>
</gene>
<organism evidence="11 12">
    <name type="scientific">Protopolystoma xenopodis</name>
    <dbReference type="NCBI Taxonomy" id="117903"/>
    <lineage>
        <taxon>Eukaryota</taxon>
        <taxon>Metazoa</taxon>
        <taxon>Spiralia</taxon>
        <taxon>Lophotrochozoa</taxon>
        <taxon>Platyhelminthes</taxon>
        <taxon>Monogenea</taxon>
        <taxon>Polyopisthocotylea</taxon>
        <taxon>Polystomatidea</taxon>
        <taxon>Polystomatidae</taxon>
        <taxon>Protopolystoma</taxon>
    </lineage>
</organism>
<accession>A0A448WSI0</accession>
<evidence type="ECO:0000256" key="2">
    <source>
        <dbReference type="ARBA" id="ARBA00022692"/>
    </source>
</evidence>
<proteinExistence type="predicted"/>
<dbReference type="InterPro" id="IPR050174">
    <property type="entry name" value="Protocadherin/Cadherin-CA"/>
</dbReference>
<dbReference type="SUPFAM" id="SSF49313">
    <property type="entry name" value="Cadherin-like"/>
    <property type="match status" value="2"/>
</dbReference>
<keyword evidence="7" id="KW-0325">Glycoprotein</keyword>
<sequence>MLPFPFPSPYSNFPASSNSSWTHVLMVNASDSGGLFCVFTVWVRVFDVNDNPPQFVNLHINPVPEDTPVGSVVGKLHAVDPDVSKSRSAQFSLFHYYNPFSMPPACLFSFCTFIQSLNVDEGTEAHLCVTFIILPCWITFIFMLWISSYLDFTKLFALAECTTIKLRQGLIHPTRLSW</sequence>
<dbReference type="Gene3D" id="2.60.40.60">
    <property type="entry name" value="Cadherins"/>
    <property type="match status" value="1"/>
</dbReference>
<evidence type="ECO:0000256" key="8">
    <source>
        <dbReference type="PROSITE-ProRule" id="PRU00043"/>
    </source>
</evidence>
<dbReference type="CDD" id="cd11304">
    <property type="entry name" value="Cadherin_repeat"/>
    <property type="match status" value="1"/>
</dbReference>
<evidence type="ECO:0000259" key="10">
    <source>
        <dbReference type="PROSITE" id="PS50268"/>
    </source>
</evidence>
<dbReference type="GO" id="GO:0005509">
    <property type="term" value="F:calcium ion binding"/>
    <property type="evidence" value="ECO:0007669"/>
    <property type="project" value="UniProtKB-UniRule"/>
</dbReference>
<evidence type="ECO:0000256" key="4">
    <source>
        <dbReference type="ARBA" id="ARBA00022837"/>
    </source>
</evidence>
<evidence type="ECO:0000313" key="11">
    <source>
        <dbReference type="EMBL" id="VEL19151.1"/>
    </source>
</evidence>
<dbReference type="InterPro" id="IPR002126">
    <property type="entry name" value="Cadherin-like_dom"/>
</dbReference>
<dbReference type="PROSITE" id="PS00232">
    <property type="entry name" value="CADHERIN_1"/>
    <property type="match status" value="1"/>
</dbReference>
<keyword evidence="4 8" id="KW-0106">Calcium</keyword>
<evidence type="ECO:0000256" key="6">
    <source>
        <dbReference type="ARBA" id="ARBA00023136"/>
    </source>
</evidence>
<feature type="transmembrane region" description="Helical" evidence="9">
    <location>
        <begin position="20"/>
        <end position="43"/>
    </location>
</feature>
<evidence type="ECO:0000256" key="1">
    <source>
        <dbReference type="ARBA" id="ARBA00004167"/>
    </source>
</evidence>
<keyword evidence="5 9" id="KW-1133">Transmembrane helix</keyword>
<evidence type="ECO:0000256" key="9">
    <source>
        <dbReference type="SAM" id="Phobius"/>
    </source>
</evidence>
<name>A0A448WSI0_9PLAT</name>
<keyword evidence="2 9" id="KW-0812">Transmembrane</keyword>
<evidence type="ECO:0000256" key="3">
    <source>
        <dbReference type="ARBA" id="ARBA00022737"/>
    </source>
</evidence>
<evidence type="ECO:0000256" key="5">
    <source>
        <dbReference type="ARBA" id="ARBA00022989"/>
    </source>
</evidence>
<dbReference type="GO" id="GO:0005886">
    <property type="term" value="C:plasma membrane"/>
    <property type="evidence" value="ECO:0007669"/>
    <property type="project" value="InterPro"/>
</dbReference>
<comment type="subcellular location">
    <subcellularLocation>
        <location evidence="1">Membrane</location>
        <topology evidence="1">Single-pass membrane protein</topology>
    </subcellularLocation>
</comment>
<dbReference type="GO" id="GO:0007156">
    <property type="term" value="P:homophilic cell adhesion via plasma membrane adhesion molecules"/>
    <property type="evidence" value="ECO:0007669"/>
    <property type="project" value="InterPro"/>
</dbReference>
<comment type="caution">
    <text evidence="11">The sequence shown here is derived from an EMBL/GenBank/DDBJ whole genome shotgun (WGS) entry which is preliminary data.</text>
</comment>
<keyword evidence="6 9" id="KW-0472">Membrane</keyword>
<keyword evidence="3" id="KW-0677">Repeat</keyword>
<feature type="domain" description="Cadherin" evidence="10">
    <location>
        <begin position="23"/>
        <end position="55"/>
    </location>
</feature>
<dbReference type="PANTHER" id="PTHR24028:SF328">
    <property type="entry name" value="CADHERIN-3"/>
    <property type="match status" value="1"/>
</dbReference>
<evidence type="ECO:0000256" key="7">
    <source>
        <dbReference type="ARBA" id="ARBA00023180"/>
    </source>
</evidence>
<dbReference type="PRINTS" id="PR00205">
    <property type="entry name" value="CADHERIN"/>
</dbReference>
<dbReference type="Proteomes" id="UP000784294">
    <property type="component" value="Unassembled WGS sequence"/>
</dbReference>
<dbReference type="AlphaFoldDB" id="A0A448WSI0"/>
<keyword evidence="12" id="KW-1185">Reference proteome</keyword>
<dbReference type="EMBL" id="CAAALY010040331">
    <property type="protein sequence ID" value="VEL19151.1"/>
    <property type="molecule type" value="Genomic_DNA"/>
</dbReference>
<dbReference type="InterPro" id="IPR015919">
    <property type="entry name" value="Cadherin-like_sf"/>
</dbReference>
<dbReference type="PANTHER" id="PTHR24028">
    <property type="entry name" value="CADHERIN-87A"/>
    <property type="match status" value="1"/>
</dbReference>
<dbReference type="InterPro" id="IPR020894">
    <property type="entry name" value="Cadherin_CS"/>
</dbReference>
<dbReference type="PROSITE" id="PS50268">
    <property type="entry name" value="CADHERIN_2"/>
    <property type="match status" value="1"/>
</dbReference>
<evidence type="ECO:0000313" key="12">
    <source>
        <dbReference type="Proteomes" id="UP000784294"/>
    </source>
</evidence>
<protein>
    <recommendedName>
        <fullName evidence="10">Cadherin domain-containing protein</fullName>
    </recommendedName>
</protein>
<feature type="transmembrane region" description="Helical" evidence="9">
    <location>
        <begin position="125"/>
        <end position="146"/>
    </location>
</feature>
<reference evidence="11" key="1">
    <citation type="submission" date="2018-11" db="EMBL/GenBank/DDBJ databases">
        <authorList>
            <consortium name="Pathogen Informatics"/>
        </authorList>
    </citation>
    <scope>NUCLEOTIDE SEQUENCE</scope>
</reference>
<dbReference type="OrthoDB" id="6284287at2759"/>